<evidence type="ECO:0000313" key="6">
    <source>
        <dbReference type="WBParaSite" id="SMRG1_37050.1"/>
    </source>
</evidence>
<feature type="region of interest" description="Disordered" evidence="2">
    <location>
        <begin position="1177"/>
        <end position="1197"/>
    </location>
</feature>
<feature type="region of interest" description="Disordered" evidence="2">
    <location>
        <begin position="1632"/>
        <end position="1659"/>
    </location>
</feature>
<dbReference type="PANTHER" id="PTHR21512:SF5">
    <property type="entry name" value="TRAFFICKING PROTEIN PARTICLE COMPLEX SUBUNIT 9"/>
    <property type="match status" value="1"/>
</dbReference>
<feature type="domain" description="Trs120/TRAPPC9 N-terminal" evidence="3">
    <location>
        <begin position="105"/>
        <end position="411"/>
    </location>
</feature>
<dbReference type="Pfam" id="PF26254">
    <property type="entry name" value="Ig_TRAPPC9-Trs120_1st"/>
    <property type="match status" value="1"/>
</dbReference>
<dbReference type="Pfam" id="PF08626">
    <property type="entry name" value="TRAPPC9-Trs120"/>
    <property type="match status" value="1"/>
</dbReference>
<proteinExistence type="inferred from homology"/>
<evidence type="ECO:0000259" key="3">
    <source>
        <dbReference type="Pfam" id="PF08626"/>
    </source>
</evidence>
<evidence type="ECO:0000256" key="2">
    <source>
        <dbReference type="SAM" id="MobiDB-lite"/>
    </source>
</evidence>
<dbReference type="Proteomes" id="UP000050790">
    <property type="component" value="Unassembled WGS sequence"/>
</dbReference>
<comment type="similarity">
    <text evidence="1">Belongs to the NIBP family.</text>
</comment>
<feature type="compositionally biased region" description="Polar residues" evidence="2">
    <location>
        <begin position="1637"/>
        <end position="1659"/>
    </location>
</feature>
<dbReference type="InterPro" id="IPR058563">
    <property type="entry name" value="Trs120_TRAPPC9_N"/>
</dbReference>
<feature type="domain" description="Trs120/TRAPPC9 first Ig-like" evidence="4">
    <location>
        <begin position="899"/>
        <end position="986"/>
    </location>
</feature>
<dbReference type="InterPro" id="IPR058565">
    <property type="entry name" value="Ig_TRAPPC9_Trs120_1st"/>
</dbReference>
<sequence>MFAIDYEATFIDHRRITVCLACLGSGSDEETFDSVFCSLVTHYSFTFVRSNGSKSEHLLGTDKRDSLSETSEVHSDIGISSFNTRQPIWLRFLKEYNPINNAWSCFQPYRATVGLLAFAWCSSHSDIELRVKDYIKQKKLLSATLISGQLFLFLKPLGNEDSLSVEEANAFVSEMLKEDSALLSEIICHPSEHLFASEMNILKDFGYSAGTDECSLVDKSHVSIRPPFVNHRISSVLQALTSEIYWNLKKMLAAKCPSDIKLKKKESQLSKELTDSSDDLLMAPEENESKWNILDEVRRKALGRTNALSALSTFTDRSGSTSSISAQTDISFEWFGTSWMLSSCSVPNYGRFIKQKRATGRFKKYLGDIFLQLGDLEMAQIQYNLALEHLKPINDTLWIAGALEGLCAVAMCQHSSDHSSNLGTTRSKFLQQRHLDDNLTNGELRKSHSQESDMLEHSTSSSLDLASSKLYHPLIISSTDCCNYALETIELYQKVELNPYLFEEFKFKVIRLLISESQKRKACEILDSLVGPSLSSFSTENPCSMKRYFTIVRLYKFMNFNRKASLALWLLLSSKRLNRVEFEHEILFNGLKIQSLSSPITQITETKLLNGDDDTTINTTTTNNNNSNNVTNKDLSYLINEDKPPVNVTFRLIASPPLWSPFVIPDQSHWLIRLTTTISNSSTLSTSIFNNIIKLKSMSNNTRHMNSNMSSNSNSLYSSKSCLLFRLIGWCDLQLKVIFYLINEYKAKINLEDISEIPWDIGLKLIGYCFSVLDSWPEYLEKSSCISCMDDLCCLAVLRCPDQPTNLPSITLFNYSTQENVRSRRWPRNRRVVYSPSGFCYLMNNSNEEVQTKVVENKMLDLVEIPVHQLPLVRLINIPSLPSNLLPHTISKNGAENVVSLNRSRTVIIRSDRNKSKPPESNSNIESSKSTDPFVYNPFQMDNSSATKHSIIDWVCEEPGYIEMIVDNKLPIDLRISDLHVELMPVNIGLSTKESSSNRVSSLTSDYESSFGGGSTVNNECSDALSNLIHLEAVFLTVETPQSVKILPTSHLSNLDLGNVKHQTKENGFYGRLESCCLLEEAELHRQFPYSNTECFWRRINSDVNCRLPSHTNGIKLSIGVVPTLDLLTSSTSFDDSNTCLHYRVVGITYRLVDCGGMRVCLRPSGKFLYSLSSLGESSSRGRERHPSGSSSSTFSTIRSSWNLGSEPICPNGISNISEFDSEHLLSNSLGIQFSLLPLIRLQPAMPRMCMFPGRICSAFDLNEAVDILKNESASEHSCDITKQLHSLGLSKFHVPDSSEWCNRVAAVLDLTIFPYETRWLPIELYIRDENRFNVSINNINNNNNPESNYDFDSNYSIKRNLNLLHVNLKSVSSSLSLLTKLNLNATDFVQCIGLEDIRKTFPLPVENCEVPNSLPNVDSDSDEHSLPLYATHVGLIWLKFDSDKYWQVVTDRFSSDPEINELMKPTQVQPIYIELEIEYALDATKSSPSSEYNAPSSLLSNNNQSLTRQISLGFKLELLASNLAPLKLSDLMLTFEDEPSTNEYYLQKNKQMTKLFGEKIQAESFLYGSVETNLSHTFLPQILIEPNHLLHYRLEIELEENWSNKRQSKSPVQLISPWLFHVFNESADNSSKRKQSLSSTELSNGVSEKTSNSPSSPVLNSCTEDILDNLKTTHQIRLPLIGFSDLVFSNKMTKLINSEQLKSNELGIPIPVKIEVPGSVLESNIKIFWYSRVQARWKSDCKSEKCQQYESLYLCSYFRRYGRIILPAHECRIDPKWFSNVALSTSLFKPWYEYPFLNSGSTAGLLWSNNIWIDISLDPPILDHSPNFLINSQKKLDPQSQLCLQCRQDYSIARRTTVCTQRRISSISALLNQELLTNTNTNITSTIAKNQLNNLKIEELSVGLRKMSLPDLRVSRKSIMNINKEDLYSSSRICTYPLNPVSVSIQCGVRQNFLRNIFIENKTNSTTQRKNSFLNSNGTTDATQEFRIEHVWMGPAVYRHVQHISNDNYESTQSTLLGPLIEGMDYTFVGKASGSIGFSIPQSSPSSSLSPSSQRCETSISSIIFLRPGKFWVCGLLGILPESSILTIAKDGQIPTPFHLPSVHSVETIRFSPNGIYIHVLDSHV</sequence>
<dbReference type="InterPro" id="IPR013935">
    <property type="entry name" value="Trs120_TRAPPC9"/>
</dbReference>
<evidence type="ECO:0000259" key="4">
    <source>
        <dbReference type="Pfam" id="PF26254"/>
    </source>
</evidence>
<organism evidence="5 6">
    <name type="scientific">Schistosoma margrebowiei</name>
    <dbReference type="NCBI Taxonomy" id="48269"/>
    <lineage>
        <taxon>Eukaryota</taxon>
        <taxon>Metazoa</taxon>
        <taxon>Spiralia</taxon>
        <taxon>Lophotrochozoa</taxon>
        <taxon>Platyhelminthes</taxon>
        <taxon>Trematoda</taxon>
        <taxon>Digenea</taxon>
        <taxon>Strigeidida</taxon>
        <taxon>Schistosomatoidea</taxon>
        <taxon>Schistosomatidae</taxon>
        <taxon>Schistosoma</taxon>
    </lineage>
</organism>
<accession>A0AA84ZM62</accession>
<protein>
    <submittedName>
        <fullName evidence="6">Uncharacterized protein</fullName>
    </submittedName>
</protein>
<dbReference type="WBParaSite" id="SMRG1_37050.1">
    <property type="protein sequence ID" value="SMRG1_37050.1"/>
    <property type="gene ID" value="SMRG1_37050"/>
</dbReference>
<name>A0AA84ZM62_9TREM</name>
<dbReference type="GO" id="GO:0005802">
    <property type="term" value="C:trans-Golgi network"/>
    <property type="evidence" value="ECO:0007669"/>
    <property type="project" value="TreeGrafter"/>
</dbReference>
<feature type="compositionally biased region" description="Polar residues" evidence="2">
    <location>
        <begin position="919"/>
        <end position="931"/>
    </location>
</feature>
<feature type="compositionally biased region" description="Low complexity" evidence="2">
    <location>
        <begin position="1188"/>
        <end position="1197"/>
    </location>
</feature>
<dbReference type="PANTHER" id="PTHR21512">
    <property type="entry name" value="TRAFFICKING PROTEIN PARTICLE COMPLEX SUBUNIT 9"/>
    <property type="match status" value="1"/>
</dbReference>
<reference evidence="6" key="1">
    <citation type="submission" date="2023-11" db="UniProtKB">
        <authorList>
            <consortium name="WormBaseParasite"/>
        </authorList>
    </citation>
    <scope>IDENTIFICATION</scope>
</reference>
<evidence type="ECO:0000256" key="1">
    <source>
        <dbReference type="ARBA" id="ARBA00008459"/>
    </source>
</evidence>
<evidence type="ECO:0000313" key="5">
    <source>
        <dbReference type="Proteomes" id="UP000050790"/>
    </source>
</evidence>
<feature type="region of interest" description="Disordered" evidence="2">
    <location>
        <begin position="910"/>
        <end position="937"/>
    </location>
</feature>